<dbReference type="Proteomes" id="UP000186406">
    <property type="component" value="Unassembled WGS sequence"/>
</dbReference>
<dbReference type="RefSeq" id="WP_175563704.1">
    <property type="nucleotide sequence ID" value="NZ_FRXO01000005.1"/>
</dbReference>
<protein>
    <submittedName>
        <fullName evidence="2">Uncharacterized protein</fullName>
    </submittedName>
</protein>
<organism evidence="2 3">
    <name type="scientific">Pseudoxanthobacter soli DSM 19599</name>
    <dbReference type="NCBI Taxonomy" id="1123029"/>
    <lineage>
        <taxon>Bacteria</taxon>
        <taxon>Pseudomonadati</taxon>
        <taxon>Pseudomonadota</taxon>
        <taxon>Alphaproteobacteria</taxon>
        <taxon>Hyphomicrobiales</taxon>
        <taxon>Segnochrobactraceae</taxon>
        <taxon>Pseudoxanthobacter</taxon>
    </lineage>
</organism>
<dbReference type="EMBL" id="FRXO01000005">
    <property type="protein sequence ID" value="SHO66120.1"/>
    <property type="molecule type" value="Genomic_DNA"/>
</dbReference>
<proteinExistence type="predicted"/>
<keyword evidence="3" id="KW-1185">Reference proteome</keyword>
<evidence type="ECO:0000256" key="1">
    <source>
        <dbReference type="SAM" id="Phobius"/>
    </source>
</evidence>
<name>A0A1M7ZMJ8_9HYPH</name>
<accession>A0A1M7ZMJ8</accession>
<keyword evidence="1" id="KW-0472">Membrane</keyword>
<sequence>MQARVNRLEPTAIESNSAEFAVVALLIAVATAVSLISVGGPIADLVAQLLAGGAV</sequence>
<dbReference type="AlphaFoldDB" id="A0A1M7ZMJ8"/>
<reference evidence="2 3" key="1">
    <citation type="submission" date="2016-12" db="EMBL/GenBank/DDBJ databases">
        <authorList>
            <person name="Song W.-J."/>
            <person name="Kurnit D.M."/>
        </authorList>
    </citation>
    <scope>NUCLEOTIDE SEQUENCE [LARGE SCALE GENOMIC DNA]</scope>
    <source>
        <strain evidence="2 3">DSM 19599</strain>
    </source>
</reference>
<keyword evidence="1" id="KW-1133">Transmembrane helix</keyword>
<feature type="transmembrane region" description="Helical" evidence="1">
    <location>
        <begin position="20"/>
        <end position="43"/>
    </location>
</feature>
<keyword evidence="1" id="KW-0812">Transmembrane</keyword>
<evidence type="ECO:0000313" key="3">
    <source>
        <dbReference type="Proteomes" id="UP000186406"/>
    </source>
</evidence>
<gene>
    <name evidence="2" type="ORF">SAMN02745172_02774</name>
</gene>
<evidence type="ECO:0000313" key="2">
    <source>
        <dbReference type="EMBL" id="SHO66120.1"/>
    </source>
</evidence>